<name>A0A511N9X5_DEIC1</name>
<dbReference type="PANTHER" id="PTHR30041">
    <property type="entry name" value="ARSENATE REDUCTASE"/>
    <property type="match status" value="1"/>
</dbReference>
<dbReference type="Gene3D" id="3.40.30.10">
    <property type="entry name" value="Glutaredoxin"/>
    <property type="match status" value="1"/>
</dbReference>
<dbReference type="InterPro" id="IPR036249">
    <property type="entry name" value="Thioredoxin-like_sf"/>
</dbReference>
<evidence type="ECO:0008006" key="4">
    <source>
        <dbReference type="Google" id="ProtNLM"/>
    </source>
</evidence>
<dbReference type="InterPro" id="IPR006660">
    <property type="entry name" value="Arsenate_reductase-like"/>
</dbReference>
<reference evidence="2 3" key="1">
    <citation type="submission" date="2019-07" db="EMBL/GenBank/DDBJ databases">
        <title>Whole genome shotgun sequence of Deinococcus cellulosilyticus NBRC 106333.</title>
        <authorList>
            <person name="Hosoyama A."/>
            <person name="Uohara A."/>
            <person name="Ohji S."/>
            <person name="Ichikawa N."/>
        </authorList>
    </citation>
    <scope>NUCLEOTIDE SEQUENCE [LARGE SCALE GENOMIC DNA]</scope>
    <source>
        <strain evidence="2 3">NBRC 106333</strain>
    </source>
</reference>
<dbReference type="PROSITE" id="PS51353">
    <property type="entry name" value="ARSC"/>
    <property type="match status" value="1"/>
</dbReference>
<protein>
    <recommendedName>
        <fullName evidence="4">Arsenate reductase</fullName>
    </recommendedName>
</protein>
<dbReference type="Proteomes" id="UP000321306">
    <property type="component" value="Unassembled WGS sequence"/>
</dbReference>
<dbReference type="PANTHER" id="PTHR30041:SF8">
    <property type="entry name" value="PROTEIN YFFB"/>
    <property type="match status" value="1"/>
</dbReference>
<proteinExistence type="inferred from homology"/>
<evidence type="ECO:0000313" key="3">
    <source>
        <dbReference type="Proteomes" id="UP000321306"/>
    </source>
</evidence>
<accession>A0A511N9X5</accession>
<comment type="similarity">
    <text evidence="1">Belongs to the ArsC family.</text>
</comment>
<keyword evidence="3" id="KW-1185">Reference proteome</keyword>
<dbReference type="Pfam" id="PF03960">
    <property type="entry name" value="ArsC"/>
    <property type="match status" value="1"/>
</dbReference>
<dbReference type="SUPFAM" id="SSF52833">
    <property type="entry name" value="Thioredoxin-like"/>
    <property type="match status" value="1"/>
</dbReference>
<dbReference type="RefSeq" id="WP_246130815.1">
    <property type="nucleotide sequence ID" value="NZ_BJXB01000038.1"/>
</dbReference>
<evidence type="ECO:0000256" key="1">
    <source>
        <dbReference type="PROSITE-ProRule" id="PRU01282"/>
    </source>
</evidence>
<organism evidence="2 3">
    <name type="scientific">Deinococcus cellulosilyticus (strain DSM 18568 / NBRC 106333 / KACC 11606 / 5516J-15)</name>
    <dbReference type="NCBI Taxonomy" id="1223518"/>
    <lineage>
        <taxon>Bacteria</taxon>
        <taxon>Thermotogati</taxon>
        <taxon>Deinococcota</taxon>
        <taxon>Deinococci</taxon>
        <taxon>Deinococcales</taxon>
        <taxon>Deinococcaceae</taxon>
        <taxon>Deinococcus</taxon>
    </lineage>
</organism>
<comment type="caution">
    <text evidence="2">The sequence shown here is derived from an EMBL/GenBank/DDBJ whole genome shotgun (WGS) entry which is preliminary data.</text>
</comment>
<dbReference type="EMBL" id="BJXB01000038">
    <property type="protein sequence ID" value="GEM49600.1"/>
    <property type="molecule type" value="Genomic_DNA"/>
</dbReference>
<sequence>MEVQIFGVKKSQDTRKAERFFKERKVKIHYVDLDVRPIAKGELSRFTQKAGGLPGLIDRNSKTYQKKGLEFMKLSEERWLELIQENPDLLVLPLVRFGQKVTIGHDEVTWKSWME</sequence>
<evidence type="ECO:0000313" key="2">
    <source>
        <dbReference type="EMBL" id="GEM49600.1"/>
    </source>
</evidence>
<gene>
    <name evidence="2" type="ORF">DC3_52350</name>
</gene>
<dbReference type="AlphaFoldDB" id="A0A511N9X5"/>